<keyword evidence="2" id="KW-0472">Membrane</keyword>
<proteinExistence type="predicted"/>
<protein>
    <submittedName>
        <fullName evidence="3">Uncharacterized protein</fullName>
    </submittedName>
</protein>
<feature type="transmembrane region" description="Helical" evidence="2">
    <location>
        <begin position="161"/>
        <end position="181"/>
    </location>
</feature>
<accession>A0ABU7S8E2</accession>
<reference evidence="3 4" key="1">
    <citation type="submission" date="2024-01" db="EMBL/GenBank/DDBJ databases">
        <title>Genome insights into Plantactinospora veratri sp. nov.</title>
        <authorList>
            <person name="Wang L."/>
        </authorList>
    </citation>
    <scope>NUCLEOTIDE SEQUENCE [LARGE SCALE GENOMIC DNA]</scope>
    <source>
        <strain evidence="3 4">NEAU-FHS4</strain>
    </source>
</reference>
<evidence type="ECO:0000256" key="2">
    <source>
        <dbReference type="SAM" id="Phobius"/>
    </source>
</evidence>
<dbReference type="RefSeq" id="WP_331206577.1">
    <property type="nucleotide sequence ID" value="NZ_JAZGQL010000004.1"/>
</dbReference>
<evidence type="ECO:0000313" key="3">
    <source>
        <dbReference type="EMBL" id="MEE6306217.1"/>
    </source>
</evidence>
<feature type="transmembrane region" description="Helical" evidence="2">
    <location>
        <begin position="23"/>
        <end position="43"/>
    </location>
</feature>
<comment type="caution">
    <text evidence="3">The sequence shown here is derived from an EMBL/GenBank/DDBJ whole genome shotgun (WGS) entry which is preliminary data.</text>
</comment>
<evidence type="ECO:0000256" key="1">
    <source>
        <dbReference type="SAM" id="MobiDB-lite"/>
    </source>
</evidence>
<gene>
    <name evidence="3" type="ORF">V1634_05150</name>
</gene>
<sequence length="302" mass="31655">MSEVPVGDGCESVDWNPLGSAGAHSQLAGVVAGLVFAGIVMLIDRATSRGSSAKALTMFIAGLVTFALDSFFFGVIAGEQTCSRAWTQTTVAAGMLGVGSLTLFTGLAWLIAGRDEFESPLRLIRVTAYGLSLVIVGQLAVTARDYLRDVRPEGMYPWLDWLVRAWSALVAVVVVAHAFAPRLRYEAHRAVSHAAYLGIAYVLSCAVIFGLLTTADRSYWADGVPPGVFIAAALLSVMLPGVVVVVQLMAFPSAMVVVRPPVAPALPASREPSPPHGRPPAVEASAGSEAPPAVADLDNNTK</sequence>
<organism evidence="3 4">
    <name type="scientific">Plantactinospora veratri</name>
    <dbReference type="NCBI Taxonomy" id="1436122"/>
    <lineage>
        <taxon>Bacteria</taxon>
        <taxon>Bacillati</taxon>
        <taxon>Actinomycetota</taxon>
        <taxon>Actinomycetes</taxon>
        <taxon>Micromonosporales</taxon>
        <taxon>Micromonosporaceae</taxon>
        <taxon>Plantactinospora</taxon>
    </lineage>
</organism>
<feature type="transmembrane region" description="Helical" evidence="2">
    <location>
        <begin position="55"/>
        <end position="78"/>
    </location>
</feature>
<name>A0ABU7S8E2_9ACTN</name>
<keyword evidence="4" id="KW-1185">Reference proteome</keyword>
<feature type="transmembrane region" description="Helical" evidence="2">
    <location>
        <begin position="123"/>
        <end position="141"/>
    </location>
</feature>
<feature type="transmembrane region" description="Helical" evidence="2">
    <location>
        <begin position="90"/>
        <end position="111"/>
    </location>
</feature>
<dbReference type="EMBL" id="JAZGQL010000004">
    <property type="protein sequence ID" value="MEE6306217.1"/>
    <property type="molecule type" value="Genomic_DNA"/>
</dbReference>
<feature type="region of interest" description="Disordered" evidence="1">
    <location>
        <begin position="266"/>
        <end position="302"/>
    </location>
</feature>
<keyword evidence="2" id="KW-1133">Transmembrane helix</keyword>
<evidence type="ECO:0000313" key="4">
    <source>
        <dbReference type="Proteomes" id="UP001339911"/>
    </source>
</evidence>
<feature type="transmembrane region" description="Helical" evidence="2">
    <location>
        <begin position="227"/>
        <end position="251"/>
    </location>
</feature>
<feature type="transmembrane region" description="Helical" evidence="2">
    <location>
        <begin position="193"/>
        <end position="215"/>
    </location>
</feature>
<dbReference type="Proteomes" id="UP001339911">
    <property type="component" value="Unassembled WGS sequence"/>
</dbReference>
<keyword evidence="2" id="KW-0812">Transmembrane</keyword>